<accession>A0ACC2Q236</accession>
<evidence type="ECO:0000313" key="1">
    <source>
        <dbReference type="EMBL" id="KAJ8688125.1"/>
    </source>
</evidence>
<organism evidence="1 2">
    <name type="scientific">Eretmocerus hayati</name>
    <dbReference type="NCBI Taxonomy" id="131215"/>
    <lineage>
        <taxon>Eukaryota</taxon>
        <taxon>Metazoa</taxon>
        <taxon>Ecdysozoa</taxon>
        <taxon>Arthropoda</taxon>
        <taxon>Hexapoda</taxon>
        <taxon>Insecta</taxon>
        <taxon>Pterygota</taxon>
        <taxon>Neoptera</taxon>
        <taxon>Endopterygota</taxon>
        <taxon>Hymenoptera</taxon>
        <taxon>Apocrita</taxon>
        <taxon>Proctotrupomorpha</taxon>
        <taxon>Chalcidoidea</taxon>
        <taxon>Aphelinidae</taxon>
        <taxon>Aphelininae</taxon>
        <taxon>Eretmocerus</taxon>
    </lineage>
</organism>
<keyword evidence="2" id="KW-1185">Reference proteome</keyword>
<gene>
    <name evidence="1" type="ORF">QAD02_023920</name>
</gene>
<reference evidence="1" key="1">
    <citation type="submission" date="2023-04" db="EMBL/GenBank/DDBJ databases">
        <title>A chromosome-level genome assembly of the parasitoid wasp Eretmocerus hayati.</title>
        <authorList>
            <person name="Zhong Y."/>
            <person name="Liu S."/>
            <person name="Liu Y."/>
        </authorList>
    </citation>
    <scope>NUCLEOTIDE SEQUENCE</scope>
    <source>
        <strain evidence="1">ZJU_SS_LIU_2023</strain>
    </source>
</reference>
<evidence type="ECO:0000313" key="2">
    <source>
        <dbReference type="Proteomes" id="UP001239111"/>
    </source>
</evidence>
<dbReference type="EMBL" id="CM056741">
    <property type="protein sequence ID" value="KAJ8688125.1"/>
    <property type="molecule type" value="Genomic_DNA"/>
</dbReference>
<comment type="caution">
    <text evidence="1">The sequence shown here is derived from an EMBL/GenBank/DDBJ whole genome shotgun (WGS) entry which is preliminary data.</text>
</comment>
<protein>
    <submittedName>
        <fullName evidence="1">Uncharacterized protein</fullName>
    </submittedName>
</protein>
<proteinExistence type="predicted"/>
<dbReference type="Proteomes" id="UP001239111">
    <property type="component" value="Chromosome 1"/>
</dbReference>
<name>A0ACC2Q236_9HYME</name>
<sequence>MLKSGADPNAKDSSGKTCLHHLVLRNLMDEELIDLLILSGASPDITDNDGNTPLLLAASLQEIETTLLESRNRELMKKLILAGANIDKTDSKGQTSLHCAAYLRKREAVRLLLSEGALPNISDELGNTPLICALTDNYPYSWKIGWLFYQKY</sequence>